<evidence type="ECO:0000313" key="2">
    <source>
        <dbReference type="Proteomes" id="UP000236151"/>
    </source>
</evidence>
<dbReference type="KEGG" id="cthd:CDO33_18465"/>
<keyword evidence="2" id="KW-1185">Reference proteome</keyword>
<organism evidence="1 2">
    <name type="scientific">Clostridium thermosuccinogenes</name>
    <dbReference type="NCBI Taxonomy" id="84032"/>
    <lineage>
        <taxon>Bacteria</taxon>
        <taxon>Bacillati</taxon>
        <taxon>Bacillota</taxon>
        <taxon>Clostridia</taxon>
        <taxon>Eubacteriales</taxon>
        <taxon>Clostridiaceae</taxon>
        <taxon>Clostridium</taxon>
    </lineage>
</organism>
<gene>
    <name evidence="1" type="ORF">CDQ84_11665</name>
</gene>
<dbReference type="RefSeq" id="WP_103081914.1">
    <property type="nucleotide sequence ID" value="NZ_CP021850.1"/>
</dbReference>
<reference evidence="1 2" key="1">
    <citation type="submission" date="2017-06" db="EMBL/GenBank/DDBJ databases">
        <title>Investigating the central metabolism of Clostridium thermosuccinogenes.</title>
        <authorList>
            <person name="Koendjbiharie J.G."/>
            <person name="van Kranenburg R."/>
        </authorList>
    </citation>
    <scope>NUCLEOTIDE SEQUENCE [LARGE SCALE GENOMIC DNA]</scope>
    <source>
        <strain evidence="1 2">DSM 5806</strain>
    </source>
</reference>
<proteinExistence type="predicted"/>
<comment type="caution">
    <text evidence="1">The sequence shown here is derived from an EMBL/GenBank/DDBJ whole genome shotgun (WGS) entry which is preliminary data.</text>
</comment>
<dbReference type="EMBL" id="NIOJ01000030">
    <property type="protein sequence ID" value="PNT98146.1"/>
    <property type="molecule type" value="Genomic_DNA"/>
</dbReference>
<dbReference type="AlphaFoldDB" id="A0A2K2FCI4"/>
<protein>
    <recommendedName>
        <fullName evidence="3">Polymerase nucleotidyl transferase domain-containing protein</fullName>
    </recommendedName>
</protein>
<accession>A0A2K2FCI4</accession>
<evidence type="ECO:0000313" key="1">
    <source>
        <dbReference type="EMBL" id="PNT98146.1"/>
    </source>
</evidence>
<evidence type="ECO:0008006" key="3">
    <source>
        <dbReference type="Google" id="ProtNLM"/>
    </source>
</evidence>
<name>A0A2K2FCI4_9CLOT</name>
<sequence>MSAIDSVKNYFQQVMAPKIQEFTSLDELIVVIGGSVSYGFADELSDVDAYIIWDIPRNVWFDKLRQFLFMHQMIDGYRVQFIPLMLQSPQYSSFSYLFHEQFDKLKDCDFELLYDIQHFIPIHDPKGIISKGKAFVSDLGSEYWQEKCLEHCEKLIDTLEAFYSSLKRKNIITGSMYFGDALKGLLQTVYLSAGFPYPTAKWIWNGLERVDAKMFESIRTYFENGFPCSSEELRNCIHSVTEVVTDRLKEKGFVPPYIINDLLCP</sequence>
<dbReference type="Proteomes" id="UP000236151">
    <property type="component" value="Unassembled WGS sequence"/>
</dbReference>